<sequence length="175" mass="19918">MGNKEGIAKSQSLHHAYFVSNINNKIGILDGSKITYSINKEGIAKSQYLHPAYFVSNINNKIRILDGSKITYSIWVKLFKLHATSYKFYSGSITLGRMKSWYKSWKTTPLQRQHGTSAIPLMIIAKNLRIFVEQLGDVDNPDGFPSKYEVVATFINQSSSTWDVARNMLQLEQHK</sequence>
<evidence type="ECO:0000313" key="2">
    <source>
        <dbReference type="Proteomes" id="UP000235145"/>
    </source>
</evidence>
<dbReference type="AlphaFoldDB" id="A0A9R1UFU1"/>
<name>A0A9R1UFU1_LACSA</name>
<evidence type="ECO:0000313" key="1">
    <source>
        <dbReference type="EMBL" id="KAJ0186288.1"/>
    </source>
</evidence>
<dbReference type="Proteomes" id="UP000235145">
    <property type="component" value="Unassembled WGS sequence"/>
</dbReference>
<dbReference type="EMBL" id="NBSK02000009">
    <property type="protein sequence ID" value="KAJ0186288.1"/>
    <property type="molecule type" value="Genomic_DNA"/>
</dbReference>
<accession>A0A9R1UFU1</accession>
<protein>
    <submittedName>
        <fullName evidence="1">Uncharacterized protein</fullName>
    </submittedName>
</protein>
<comment type="caution">
    <text evidence="1">The sequence shown here is derived from an EMBL/GenBank/DDBJ whole genome shotgun (WGS) entry which is preliminary data.</text>
</comment>
<reference evidence="1 2" key="1">
    <citation type="journal article" date="2017" name="Nat. Commun.">
        <title>Genome assembly with in vitro proximity ligation data and whole-genome triplication in lettuce.</title>
        <authorList>
            <person name="Reyes-Chin-Wo S."/>
            <person name="Wang Z."/>
            <person name="Yang X."/>
            <person name="Kozik A."/>
            <person name="Arikit S."/>
            <person name="Song C."/>
            <person name="Xia L."/>
            <person name="Froenicke L."/>
            <person name="Lavelle D.O."/>
            <person name="Truco M.J."/>
            <person name="Xia R."/>
            <person name="Zhu S."/>
            <person name="Xu C."/>
            <person name="Xu H."/>
            <person name="Xu X."/>
            <person name="Cox K."/>
            <person name="Korf I."/>
            <person name="Meyers B.C."/>
            <person name="Michelmore R.W."/>
        </authorList>
    </citation>
    <scope>NUCLEOTIDE SEQUENCE [LARGE SCALE GENOMIC DNA]</scope>
    <source>
        <strain evidence="2">cv. Salinas</strain>
        <tissue evidence="1">Seedlings</tissue>
    </source>
</reference>
<organism evidence="1 2">
    <name type="scientific">Lactuca sativa</name>
    <name type="common">Garden lettuce</name>
    <dbReference type="NCBI Taxonomy" id="4236"/>
    <lineage>
        <taxon>Eukaryota</taxon>
        <taxon>Viridiplantae</taxon>
        <taxon>Streptophyta</taxon>
        <taxon>Embryophyta</taxon>
        <taxon>Tracheophyta</taxon>
        <taxon>Spermatophyta</taxon>
        <taxon>Magnoliopsida</taxon>
        <taxon>eudicotyledons</taxon>
        <taxon>Gunneridae</taxon>
        <taxon>Pentapetalae</taxon>
        <taxon>asterids</taxon>
        <taxon>campanulids</taxon>
        <taxon>Asterales</taxon>
        <taxon>Asteraceae</taxon>
        <taxon>Cichorioideae</taxon>
        <taxon>Cichorieae</taxon>
        <taxon>Lactucinae</taxon>
        <taxon>Lactuca</taxon>
    </lineage>
</organism>
<keyword evidence="2" id="KW-1185">Reference proteome</keyword>
<proteinExistence type="predicted"/>
<gene>
    <name evidence="1" type="ORF">LSAT_V11C900479720</name>
</gene>